<feature type="signal peptide" evidence="2">
    <location>
        <begin position="1"/>
        <end position="17"/>
    </location>
</feature>
<evidence type="ECO:0000256" key="1">
    <source>
        <dbReference type="SAM" id="MobiDB-lite"/>
    </source>
</evidence>
<keyword evidence="2" id="KW-0732">Signal</keyword>
<feature type="region of interest" description="Disordered" evidence="1">
    <location>
        <begin position="437"/>
        <end position="466"/>
    </location>
</feature>
<dbReference type="EMBL" id="VCAU01000004">
    <property type="protein sequence ID" value="KAF9894416.1"/>
    <property type="molecule type" value="Genomic_DNA"/>
</dbReference>
<proteinExistence type="predicted"/>
<accession>A0AAD4GYY7</accession>
<evidence type="ECO:0000256" key="2">
    <source>
        <dbReference type="SAM" id="SignalP"/>
    </source>
</evidence>
<evidence type="ECO:0000313" key="4">
    <source>
        <dbReference type="Proteomes" id="UP001194746"/>
    </source>
</evidence>
<feature type="chain" id="PRO_5042150981" evidence="2">
    <location>
        <begin position="18"/>
        <end position="466"/>
    </location>
</feature>
<gene>
    <name evidence="3" type="ORF">FE257_007919</name>
</gene>
<keyword evidence="4" id="KW-1185">Reference proteome</keyword>
<dbReference type="AlphaFoldDB" id="A0AAD4GYY7"/>
<organism evidence="3 4">
    <name type="scientific">Aspergillus nanangensis</name>
    <dbReference type="NCBI Taxonomy" id="2582783"/>
    <lineage>
        <taxon>Eukaryota</taxon>
        <taxon>Fungi</taxon>
        <taxon>Dikarya</taxon>
        <taxon>Ascomycota</taxon>
        <taxon>Pezizomycotina</taxon>
        <taxon>Eurotiomycetes</taxon>
        <taxon>Eurotiomycetidae</taxon>
        <taxon>Eurotiales</taxon>
        <taxon>Aspergillaceae</taxon>
        <taxon>Aspergillus</taxon>
        <taxon>Aspergillus subgen. Circumdati</taxon>
    </lineage>
</organism>
<dbReference type="Proteomes" id="UP001194746">
    <property type="component" value="Unassembled WGS sequence"/>
</dbReference>
<evidence type="ECO:0000313" key="3">
    <source>
        <dbReference type="EMBL" id="KAF9894416.1"/>
    </source>
</evidence>
<reference evidence="3" key="1">
    <citation type="journal article" date="2019" name="Beilstein J. Org. Chem.">
        <title>Nanangenines: drimane sesquiterpenoids as the dominant metabolite cohort of a novel Australian fungus, Aspergillus nanangensis.</title>
        <authorList>
            <person name="Lacey H.J."/>
            <person name="Gilchrist C.L.M."/>
            <person name="Crombie A."/>
            <person name="Kalaitzis J.A."/>
            <person name="Vuong D."/>
            <person name="Rutledge P.J."/>
            <person name="Turner P."/>
            <person name="Pitt J.I."/>
            <person name="Lacey E."/>
            <person name="Chooi Y.H."/>
            <person name="Piggott A.M."/>
        </authorList>
    </citation>
    <scope>NUCLEOTIDE SEQUENCE</scope>
    <source>
        <strain evidence="3">MST-FP2251</strain>
    </source>
</reference>
<sequence>MVNYRLISLLIGAVASANPLILRQDSTTSTPTPTIPVDTCTTSSTTAQWLSICNTTVFWPTSTDYYYGPTTGAEASAVSCNAEWIQHDGRASELQSLGSLSTTTYETSYAASSGLCYTDTFTESWNDAYSGPATTLCDGIPRALQPLQTSTSYWPDTTGPCVTFFGTDTMTTEVYRSPSPTPDCSLSTEDCIPIWSTYSSLHSDYTGSTPGDTNSPIAPEHCPSTARNYTEQDPCTNCHYLPGTATLFYWPVTTINGDLCLQNGSTIPATPTDPSGPNTALIDGRTFTSPSIYVSFTSIYARSNQRAHPGGSCGGEYEDVLISALPEAISSYRGHLNAKYPVIGTAYPFGYAEFQPHVLGNYTMPLIPWDKYSGGAQCPARGSVCTMVRDDYMPYMGIPEGVMTQIDPRWTECDREWYIPPVSMVALGGNELEAKPTGEAMGGDGGLQQAVPEGGLAVPTPEATGW</sequence>
<protein>
    <submittedName>
        <fullName evidence="3">Uncharacterized protein</fullName>
    </submittedName>
</protein>
<comment type="caution">
    <text evidence="3">The sequence shown here is derived from an EMBL/GenBank/DDBJ whole genome shotgun (WGS) entry which is preliminary data.</text>
</comment>
<reference evidence="3" key="2">
    <citation type="submission" date="2020-02" db="EMBL/GenBank/DDBJ databases">
        <authorList>
            <person name="Gilchrist C.L.M."/>
            <person name="Chooi Y.-H."/>
        </authorList>
    </citation>
    <scope>NUCLEOTIDE SEQUENCE</scope>
    <source>
        <strain evidence="3">MST-FP2251</strain>
    </source>
</reference>
<name>A0AAD4GYY7_ASPNN</name>